<sequence length="503" mass="56222">MHCARVLALIVLLVGLVHSFSWDIVVGGDKQLEFYHRGTLTHTELIPSANRITSVTYDAIHYRLLFADWSSKTISISSYDLSTRKIQVLVTRTSNGYYLRVVYNPITQALYWKEGYRIYSSSLNPASSNKADGNLLAKLDHYPRDVAVDSCGGYIYWVADEEIGRARLDGSKREVLIPGTVSLRLSLAIDQQTQAIYWTEQTHSGDHWSIERANFNGKNRTTLYILNKGQLAFSLAVSKDFIYWQNSKEGIWQLPKNKTSTATKLHSSSSSDCRGCHRVATNYTIEEQIEGVKSCNALQALIPRESNNESTVSICQNYCFQGECSVSAEGPTCSCKAGYSGERCEVNACHDYCLHGGVCSLNEENKRVCQCTAGYNGERCEKSICNEYCLQGNCSIGADGLPKCSCTPGYSGDRCEVNACHNHCSNNAICYLNEEDEPACECTADYEGERCDVAITQTGDRADNTTQQVLRDLRSEVSQVMKEELKRILHFFANKLDEYEAKI</sequence>
<evidence type="ECO:0000256" key="7">
    <source>
        <dbReference type="ARBA" id="ARBA00022871"/>
    </source>
</evidence>
<dbReference type="InterPro" id="IPR000742">
    <property type="entry name" value="EGF"/>
</dbReference>
<evidence type="ECO:0000256" key="4">
    <source>
        <dbReference type="ARBA" id="ARBA00022729"/>
    </source>
</evidence>
<evidence type="ECO:0000256" key="11">
    <source>
        <dbReference type="ARBA" id="ARBA00023180"/>
    </source>
</evidence>
<dbReference type="InterPro" id="IPR000033">
    <property type="entry name" value="LDLR_classB_rpt"/>
</dbReference>
<keyword evidence="18" id="KW-1185">Reference proteome</keyword>
<evidence type="ECO:0000256" key="10">
    <source>
        <dbReference type="ARBA" id="ARBA00023157"/>
    </source>
</evidence>
<feature type="signal peptide" evidence="15">
    <location>
        <begin position="1"/>
        <end position="19"/>
    </location>
</feature>
<reference evidence="17" key="1">
    <citation type="submission" date="2023-03" db="EMBL/GenBank/DDBJ databases">
        <title>Chromosome-level genomes of two armyworms, Mythimna separata and Mythimna loreyi, provide insights into the biosynthesis and reception of sex pheromones.</title>
        <authorList>
            <person name="Zhao H."/>
        </authorList>
    </citation>
    <scope>NUCLEOTIDE SEQUENCE</scope>
    <source>
        <strain evidence="17">BeijingLab</strain>
        <tissue evidence="17">Pupa</tissue>
    </source>
</reference>
<evidence type="ECO:0000313" key="17">
    <source>
        <dbReference type="EMBL" id="KAJ8707804.1"/>
    </source>
</evidence>
<feature type="domain" description="EGF-like" evidence="16">
    <location>
        <begin position="345"/>
        <end position="381"/>
    </location>
</feature>
<evidence type="ECO:0000256" key="3">
    <source>
        <dbReference type="ARBA" id="ARBA00022536"/>
    </source>
</evidence>
<dbReference type="InterPro" id="IPR013032">
    <property type="entry name" value="EGF-like_CS"/>
</dbReference>
<dbReference type="PANTHER" id="PTHR46513">
    <property type="entry name" value="VITELLOGENIN RECEPTOR-LIKE PROTEIN-RELATED-RELATED"/>
    <property type="match status" value="1"/>
</dbReference>
<dbReference type="GO" id="GO:0060070">
    <property type="term" value="P:canonical Wnt signaling pathway"/>
    <property type="evidence" value="ECO:0007669"/>
    <property type="project" value="TreeGrafter"/>
</dbReference>
<evidence type="ECO:0000256" key="6">
    <source>
        <dbReference type="ARBA" id="ARBA00022782"/>
    </source>
</evidence>
<evidence type="ECO:0000256" key="5">
    <source>
        <dbReference type="ARBA" id="ARBA00022737"/>
    </source>
</evidence>
<evidence type="ECO:0000256" key="2">
    <source>
        <dbReference type="ARBA" id="ARBA00022475"/>
    </source>
</evidence>
<dbReference type="SMART" id="SM00135">
    <property type="entry name" value="LY"/>
    <property type="match status" value="3"/>
</dbReference>
<dbReference type="EMBL" id="JARGEI010000027">
    <property type="protein sequence ID" value="KAJ8707804.1"/>
    <property type="molecule type" value="Genomic_DNA"/>
</dbReference>
<dbReference type="Gene3D" id="2.120.10.30">
    <property type="entry name" value="TolB, C-terminal domain"/>
    <property type="match status" value="1"/>
</dbReference>
<keyword evidence="9" id="KW-0472">Membrane</keyword>
<feature type="chain" id="PRO_5042229012" description="Protein cueball" evidence="15">
    <location>
        <begin position="20"/>
        <end position="503"/>
    </location>
</feature>
<keyword evidence="4 15" id="KW-0732">Signal</keyword>
<comment type="caution">
    <text evidence="14">Lacks conserved residue(s) required for the propagation of feature annotation.</text>
</comment>
<keyword evidence="7" id="KW-0744">Spermatogenesis</keyword>
<evidence type="ECO:0000259" key="16">
    <source>
        <dbReference type="PROSITE" id="PS50026"/>
    </source>
</evidence>
<feature type="disulfide bond" evidence="14">
    <location>
        <begin position="349"/>
        <end position="359"/>
    </location>
</feature>
<keyword evidence="2" id="KW-1003">Cell membrane</keyword>
<keyword evidence="3 14" id="KW-0245">EGF-like domain</keyword>
<evidence type="ECO:0000256" key="15">
    <source>
        <dbReference type="SAM" id="SignalP"/>
    </source>
</evidence>
<evidence type="ECO:0000256" key="1">
    <source>
        <dbReference type="ARBA" id="ARBA00004251"/>
    </source>
</evidence>
<dbReference type="GO" id="GO:0048477">
    <property type="term" value="P:oogenesis"/>
    <property type="evidence" value="ECO:0007669"/>
    <property type="project" value="UniProtKB-KW"/>
</dbReference>
<protein>
    <recommendedName>
        <fullName evidence="13">Protein cueball</fullName>
    </recommendedName>
</protein>
<dbReference type="PANTHER" id="PTHR46513:SF42">
    <property type="entry name" value="PROTEIN CUEBALL"/>
    <property type="match status" value="1"/>
</dbReference>
<name>A0AAD8DM38_MYTSE</name>
<gene>
    <name evidence="17" type="ORF">PYW07_011481</name>
</gene>
<comment type="caution">
    <text evidence="17">The sequence shown here is derived from an EMBL/GenBank/DDBJ whole genome shotgun (WGS) entry which is preliminary data.</text>
</comment>
<dbReference type="Pfam" id="PF12661">
    <property type="entry name" value="hEGF"/>
    <property type="match status" value="2"/>
</dbReference>
<dbReference type="InterPro" id="IPR050778">
    <property type="entry name" value="Cueball_EGF_LRP_Nidogen"/>
</dbReference>
<evidence type="ECO:0000313" key="18">
    <source>
        <dbReference type="Proteomes" id="UP001231518"/>
    </source>
</evidence>
<keyword evidence="8" id="KW-0896">Oogenesis</keyword>
<evidence type="ECO:0000256" key="12">
    <source>
        <dbReference type="ARBA" id="ARBA00038070"/>
    </source>
</evidence>
<accession>A0AAD8DM38</accession>
<dbReference type="PROSITE" id="PS50026">
    <property type="entry name" value="EGF_3"/>
    <property type="match status" value="2"/>
</dbReference>
<comment type="subcellular location">
    <subcellularLocation>
        <location evidence="1">Cell membrane</location>
        <topology evidence="1">Single-pass type I membrane protein</topology>
    </subcellularLocation>
</comment>
<keyword evidence="6" id="KW-0221">Differentiation</keyword>
<organism evidence="17 18">
    <name type="scientific">Mythimna separata</name>
    <name type="common">Oriental armyworm</name>
    <name type="synonym">Pseudaletia separata</name>
    <dbReference type="NCBI Taxonomy" id="271217"/>
    <lineage>
        <taxon>Eukaryota</taxon>
        <taxon>Metazoa</taxon>
        <taxon>Ecdysozoa</taxon>
        <taxon>Arthropoda</taxon>
        <taxon>Hexapoda</taxon>
        <taxon>Insecta</taxon>
        <taxon>Pterygota</taxon>
        <taxon>Neoptera</taxon>
        <taxon>Endopterygota</taxon>
        <taxon>Lepidoptera</taxon>
        <taxon>Glossata</taxon>
        <taxon>Ditrysia</taxon>
        <taxon>Noctuoidea</taxon>
        <taxon>Noctuidae</taxon>
        <taxon>Noctuinae</taxon>
        <taxon>Hadenini</taxon>
        <taxon>Mythimna</taxon>
    </lineage>
</organism>
<feature type="disulfide bond" evidence="14">
    <location>
        <begin position="420"/>
        <end position="430"/>
    </location>
</feature>
<feature type="domain" description="EGF-like" evidence="16">
    <location>
        <begin position="416"/>
        <end position="452"/>
    </location>
</feature>
<evidence type="ECO:0000256" key="9">
    <source>
        <dbReference type="ARBA" id="ARBA00023136"/>
    </source>
</evidence>
<dbReference type="PROSITE" id="PS00022">
    <property type="entry name" value="EGF_1"/>
    <property type="match status" value="2"/>
</dbReference>
<dbReference type="Proteomes" id="UP001231518">
    <property type="component" value="Chromosome 28"/>
</dbReference>
<evidence type="ECO:0000256" key="8">
    <source>
        <dbReference type="ARBA" id="ARBA00022943"/>
    </source>
</evidence>
<dbReference type="SUPFAM" id="SSF57196">
    <property type="entry name" value="EGF/Laminin"/>
    <property type="match status" value="4"/>
</dbReference>
<keyword evidence="11" id="KW-0325">Glycoprotein</keyword>
<feature type="disulfide bond" evidence="14">
    <location>
        <begin position="371"/>
        <end position="380"/>
    </location>
</feature>
<keyword evidence="5" id="KW-0677">Repeat</keyword>
<proteinExistence type="inferred from homology"/>
<keyword evidence="10 14" id="KW-1015">Disulfide bond</keyword>
<dbReference type="SUPFAM" id="SSF63825">
    <property type="entry name" value="YWTD domain"/>
    <property type="match status" value="1"/>
</dbReference>
<evidence type="ECO:0000256" key="13">
    <source>
        <dbReference type="ARBA" id="ARBA00040020"/>
    </source>
</evidence>
<dbReference type="GO" id="GO:0007283">
    <property type="term" value="P:spermatogenesis"/>
    <property type="evidence" value="ECO:0007669"/>
    <property type="project" value="UniProtKB-KW"/>
</dbReference>
<dbReference type="GO" id="GO:0042813">
    <property type="term" value="F:Wnt receptor activity"/>
    <property type="evidence" value="ECO:0007669"/>
    <property type="project" value="TreeGrafter"/>
</dbReference>
<evidence type="ECO:0000256" key="14">
    <source>
        <dbReference type="PROSITE-ProRule" id="PRU00076"/>
    </source>
</evidence>
<dbReference type="PROSITE" id="PS01186">
    <property type="entry name" value="EGF_2"/>
    <property type="match status" value="1"/>
</dbReference>
<comment type="similarity">
    <text evidence="12">Belongs to the cueball family.</text>
</comment>
<dbReference type="GO" id="GO:0017147">
    <property type="term" value="F:Wnt-protein binding"/>
    <property type="evidence" value="ECO:0007669"/>
    <property type="project" value="TreeGrafter"/>
</dbReference>
<dbReference type="AlphaFoldDB" id="A0AAD8DM38"/>
<dbReference type="InterPro" id="IPR011042">
    <property type="entry name" value="6-blade_b-propeller_TolB-like"/>
</dbReference>
<dbReference type="GO" id="GO:0005886">
    <property type="term" value="C:plasma membrane"/>
    <property type="evidence" value="ECO:0007669"/>
    <property type="project" value="UniProtKB-SubCell"/>
</dbReference>
<dbReference type="Gene3D" id="2.10.25.10">
    <property type="entry name" value="Laminin"/>
    <property type="match status" value="4"/>
</dbReference>
<feature type="disulfide bond" evidence="14">
    <location>
        <begin position="442"/>
        <end position="451"/>
    </location>
</feature>
<dbReference type="SMART" id="SM00181">
    <property type="entry name" value="EGF"/>
    <property type="match status" value="4"/>
</dbReference>